<comment type="caution">
    <text evidence="2">The sequence shown here is derived from an EMBL/GenBank/DDBJ whole genome shotgun (WGS) entry which is preliminary data.</text>
</comment>
<dbReference type="Proteomes" id="UP000320582">
    <property type="component" value="Unassembled WGS sequence"/>
</dbReference>
<proteinExistence type="predicted"/>
<reference evidence="2 3" key="1">
    <citation type="submission" date="2019-06" db="EMBL/GenBank/DDBJ databases">
        <title>Genomic Encyclopedia of Archaeal and Bacterial Type Strains, Phase II (KMG-II): from individual species to whole genera.</title>
        <authorList>
            <person name="Goeker M."/>
        </authorList>
    </citation>
    <scope>NUCLEOTIDE SEQUENCE [LARGE SCALE GENOMIC DNA]</scope>
    <source>
        <strain evidence="2 3">DSM 18423</strain>
    </source>
</reference>
<name>A0A543K624_9RHOB</name>
<evidence type="ECO:0000313" key="3">
    <source>
        <dbReference type="Proteomes" id="UP000320582"/>
    </source>
</evidence>
<dbReference type="AlphaFoldDB" id="A0A543K624"/>
<evidence type="ECO:0000259" key="1">
    <source>
        <dbReference type="Pfam" id="PF13503"/>
    </source>
</evidence>
<feature type="domain" description="DUF4123" evidence="1">
    <location>
        <begin position="158"/>
        <end position="277"/>
    </location>
</feature>
<protein>
    <submittedName>
        <fullName evidence="2">Uncharacterized protein DUF4123</fullName>
    </submittedName>
</protein>
<evidence type="ECO:0000313" key="2">
    <source>
        <dbReference type="EMBL" id="TQM90529.1"/>
    </source>
</evidence>
<gene>
    <name evidence="2" type="ORF">BD293_3922</name>
</gene>
<dbReference type="InterPro" id="IPR025391">
    <property type="entry name" value="DUF4123"/>
</dbReference>
<accession>A0A543K624</accession>
<keyword evidence="3" id="KW-1185">Reference proteome</keyword>
<sequence length="430" mass="47591">MTLFLGHCHASRGEDQMRLVAAALCADRPEFEALVGAALAAQGYRLDWAEDVLPAGPWVARHPAAGGAELARSVHAGRRVALGPMMALAALGEAGAAPDQNWLQVEDLGPVEPLDAQFGVHPKKSAPDALRDALFGQPAPSDAEREAFGQDIPPLATYAVLDATKMPYLLTSLLESSGLRYQSLFQGEAQEELGEHAPYLVELKDGHDFTRRLFTGPDGIGGLWEKELGIFIRSRAGFDALRKHLRKFTRVQDETGKWFYFRFWEGGPLGEYLKEHHEDAKAYVQQFIGTQTFILVSQLASCAQAFSAPVPLSTLPDKQRGGWPHLLQDFQAIQLKKFKRNLADSLRQSFQPFGELDPDQGQSMLHPIVDHALAFGLDDEEAVENYCKLCLIIGQPPENFEDLRKILKGPQHQIDRTKKALQLVNEKLAK</sequence>
<dbReference type="OrthoDB" id="6431152at2"/>
<organism evidence="2 3">
    <name type="scientific">Roseinatronobacter monicus</name>
    <dbReference type="NCBI Taxonomy" id="393481"/>
    <lineage>
        <taxon>Bacteria</taxon>
        <taxon>Pseudomonadati</taxon>
        <taxon>Pseudomonadota</taxon>
        <taxon>Alphaproteobacteria</taxon>
        <taxon>Rhodobacterales</taxon>
        <taxon>Paracoccaceae</taxon>
        <taxon>Roseinatronobacter</taxon>
    </lineage>
</organism>
<dbReference type="EMBL" id="VFPT01000002">
    <property type="protein sequence ID" value="TQM90529.1"/>
    <property type="molecule type" value="Genomic_DNA"/>
</dbReference>
<dbReference type="Pfam" id="PF13503">
    <property type="entry name" value="DUF4123"/>
    <property type="match status" value="1"/>
</dbReference>